<proteinExistence type="predicted"/>
<evidence type="ECO:0000256" key="10">
    <source>
        <dbReference type="SAM" id="SignalP"/>
    </source>
</evidence>
<feature type="signal peptide" evidence="10">
    <location>
        <begin position="1"/>
        <end position="25"/>
    </location>
</feature>
<organism evidence="11 12">
    <name type="scientific">Exocentrus adspersus</name>
    <dbReference type="NCBI Taxonomy" id="1586481"/>
    <lineage>
        <taxon>Eukaryota</taxon>
        <taxon>Metazoa</taxon>
        <taxon>Ecdysozoa</taxon>
        <taxon>Arthropoda</taxon>
        <taxon>Hexapoda</taxon>
        <taxon>Insecta</taxon>
        <taxon>Pterygota</taxon>
        <taxon>Neoptera</taxon>
        <taxon>Endopterygota</taxon>
        <taxon>Coleoptera</taxon>
        <taxon>Polyphaga</taxon>
        <taxon>Cucujiformia</taxon>
        <taxon>Chrysomeloidea</taxon>
        <taxon>Cerambycidae</taxon>
        <taxon>Lamiinae</taxon>
        <taxon>Acanthocinini</taxon>
        <taxon>Exocentrus</taxon>
    </lineage>
</organism>
<dbReference type="GO" id="GO:0030431">
    <property type="term" value="P:sleep"/>
    <property type="evidence" value="ECO:0007669"/>
    <property type="project" value="InterPro"/>
</dbReference>
<sequence>MTNATSFLGCVAAVILLQCIPALRANVRCYRCLIAMPVVNYDNETIRLCKDFDYSDKFIVDCPFSTFCMKKTVSAKIPYPINGTMRGCASQKEKHHNYLNKQWQVEYTVEDPYEEGCSHLDDKGARSTTAQFCYCKGDLCNTTGALAATPVFYIISAVIVVLSMSIGV</sequence>
<dbReference type="InterPro" id="IPR050975">
    <property type="entry name" value="Sleep_regulator"/>
</dbReference>
<keyword evidence="7" id="KW-0325">Glycoprotein</keyword>
<keyword evidence="5 9" id="KW-1133">Transmembrane helix</keyword>
<dbReference type="PANTHER" id="PTHR33562:SF29">
    <property type="entry name" value="PROTEIN SLEEPLESS"/>
    <property type="match status" value="1"/>
</dbReference>
<evidence type="ECO:0008006" key="13">
    <source>
        <dbReference type="Google" id="ProtNLM"/>
    </source>
</evidence>
<dbReference type="Proteomes" id="UP001159042">
    <property type="component" value="Unassembled WGS sequence"/>
</dbReference>
<evidence type="ECO:0000256" key="7">
    <source>
        <dbReference type="ARBA" id="ARBA00023180"/>
    </source>
</evidence>
<dbReference type="GO" id="GO:0098552">
    <property type="term" value="C:side of membrane"/>
    <property type="evidence" value="ECO:0007669"/>
    <property type="project" value="UniProtKB-KW"/>
</dbReference>
<evidence type="ECO:0000256" key="4">
    <source>
        <dbReference type="ARBA" id="ARBA00022729"/>
    </source>
</evidence>
<comment type="caution">
    <text evidence="11">The sequence shown here is derived from an EMBL/GenBank/DDBJ whole genome shotgun (WGS) entry which is preliminary data.</text>
</comment>
<keyword evidence="6 9" id="KW-0472">Membrane</keyword>
<gene>
    <name evidence="11" type="ORF">NQ315_007462</name>
</gene>
<dbReference type="GO" id="GO:0032222">
    <property type="term" value="P:regulation of synaptic transmission, cholinergic"/>
    <property type="evidence" value="ECO:0007669"/>
    <property type="project" value="InterPro"/>
</dbReference>
<keyword evidence="2" id="KW-0336">GPI-anchor</keyword>
<evidence type="ECO:0000256" key="3">
    <source>
        <dbReference type="ARBA" id="ARBA00022692"/>
    </source>
</evidence>
<dbReference type="EMBL" id="JANEYG010000089">
    <property type="protein sequence ID" value="KAJ8913745.1"/>
    <property type="molecule type" value="Genomic_DNA"/>
</dbReference>
<evidence type="ECO:0000256" key="2">
    <source>
        <dbReference type="ARBA" id="ARBA00022622"/>
    </source>
</evidence>
<comment type="subcellular location">
    <subcellularLocation>
        <location evidence="1">Membrane</location>
        <topology evidence="1">Lipid-anchor</topology>
        <topology evidence="1">GPI-anchor</topology>
    </subcellularLocation>
</comment>
<dbReference type="InterPro" id="IPR031424">
    <property type="entry name" value="QVR-like"/>
</dbReference>
<protein>
    <recommendedName>
        <fullName evidence="13">Protein sleepless</fullName>
    </recommendedName>
</protein>
<evidence type="ECO:0000313" key="12">
    <source>
        <dbReference type="Proteomes" id="UP001159042"/>
    </source>
</evidence>
<reference evidence="11 12" key="1">
    <citation type="journal article" date="2023" name="Insect Mol. Biol.">
        <title>Genome sequencing provides insights into the evolution of gene families encoding plant cell wall-degrading enzymes in longhorned beetles.</title>
        <authorList>
            <person name="Shin N.R."/>
            <person name="Okamura Y."/>
            <person name="Kirsch R."/>
            <person name="Pauchet Y."/>
        </authorList>
    </citation>
    <scope>NUCLEOTIDE SEQUENCE [LARGE SCALE GENOMIC DNA]</scope>
    <source>
        <strain evidence="11">EAD_L_NR</strain>
    </source>
</reference>
<dbReference type="AlphaFoldDB" id="A0AAV8VIE4"/>
<keyword evidence="4 10" id="KW-0732">Signal</keyword>
<evidence type="ECO:0000256" key="1">
    <source>
        <dbReference type="ARBA" id="ARBA00004589"/>
    </source>
</evidence>
<name>A0AAV8VIE4_9CUCU</name>
<evidence type="ECO:0000256" key="9">
    <source>
        <dbReference type="SAM" id="Phobius"/>
    </source>
</evidence>
<keyword evidence="3 9" id="KW-0812">Transmembrane</keyword>
<dbReference type="Pfam" id="PF17064">
    <property type="entry name" value="QVR"/>
    <property type="match status" value="1"/>
</dbReference>
<evidence type="ECO:0000313" key="11">
    <source>
        <dbReference type="EMBL" id="KAJ8913745.1"/>
    </source>
</evidence>
<evidence type="ECO:0000256" key="5">
    <source>
        <dbReference type="ARBA" id="ARBA00022989"/>
    </source>
</evidence>
<keyword evidence="12" id="KW-1185">Reference proteome</keyword>
<feature type="chain" id="PRO_5043731671" description="Protein sleepless" evidence="10">
    <location>
        <begin position="26"/>
        <end position="168"/>
    </location>
</feature>
<accession>A0AAV8VIE4</accession>
<evidence type="ECO:0000256" key="8">
    <source>
        <dbReference type="ARBA" id="ARBA00023288"/>
    </source>
</evidence>
<evidence type="ECO:0000256" key="6">
    <source>
        <dbReference type="ARBA" id="ARBA00023136"/>
    </source>
</evidence>
<feature type="transmembrane region" description="Helical" evidence="9">
    <location>
        <begin position="145"/>
        <end position="166"/>
    </location>
</feature>
<dbReference type="PANTHER" id="PTHR33562">
    <property type="entry name" value="ATILLA, ISOFORM B-RELATED-RELATED"/>
    <property type="match status" value="1"/>
</dbReference>
<keyword evidence="8" id="KW-0449">Lipoprotein</keyword>